<evidence type="ECO:0000259" key="1">
    <source>
        <dbReference type="Pfam" id="PF08450"/>
    </source>
</evidence>
<dbReference type="SUPFAM" id="SSF63829">
    <property type="entry name" value="Calcium-dependent phosphotriesterase"/>
    <property type="match status" value="1"/>
</dbReference>
<dbReference type="InterPro" id="IPR013658">
    <property type="entry name" value="SGL"/>
</dbReference>
<evidence type="ECO:0000313" key="3">
    <source>
        <dbReference type="Proteomes" id="UP000799753"/>
    </source>
</evidence>
<dbReference type="InterPro" id="IPR011042">
    <property type="entry name" value="6-blade_b-propeller_TolB-like"/>
</dbReference>
<sequence length="401" mass="43903">MEVYNDPNIHAGAHISYNDIVPALPVIWKFVTTTLVTMSSIIPVDLLSAATNPSYFSNLVTTNASNPTNIALLSYNDTFRNNVLGSNASARQLQNLDWQAFHEMGTYNRKTNSVYVTSNYVSLDNPINITVIDLGNNYSIKSTRFKDVNEANGGTNWYPPGSDQSNGTTPPRLLFCDEGDFDAYSGLVSVDPETGDSEVVLNNFGGRNFSSVNDARQHPVTGDLWFTDADYGYFQNFRPAPTIPKQVYRFNPSTGEIAVVADGFSQCNGLEFSPDLKTLYVTDTGAQEFGQNLTRPATIYAFDILPDARTLGNRRTFAYVDNGFPDGIHADTDGNVWAGCGDGLHVWSPDGTLLGKIWVGVASNNFAFLPGKVLVFSNAQLWIVEGIKAVGREICRDFGVC</sequence>
<dbReference type="Gene3D" id="2.120.10.30">
    <property type="entry name" value="TolB, C-terminal domain"/>
    <property type="match status" value="1"/>
</dbReference>
<dbReference type="InterPro" id="IPR052988">
    <property type="entry name" value="Oryzine_lactonohydrolase"/>
</dbReference>
<dbReference type="Proteomes" id="UP000799753">
    <property type="component" value="Unassembled WGS sequence"/>
</dbReference>
<dbReference type="PANTHER" id="PTHR47064">
    <property type="entry name" value="PUTATIVE (AFU_ORTHOLOGUE AFUA_1G08990)-RELATED"/>
    <property type="match status" value="1"/>
</dbReference>
<organism evidence="2 3">
    <name type="scientific">Massarina eburnea CBS 473.64</name>
    <dbReference type="NCBI Taxonomy" id="1395130"/>
    <lineage>
        <taxon>Eukaryota</taxon>
        <taxon>Fungi</taxon>
        <taxon>Dikarya</taxon>
        <taxon>Ascomycota</taxon>
        <taxon>Pezizomycotina</taxon>
        <taxon>Dothideomycetes</taxon>
        <taxon>Pleosporomycetidae</taxon>
        <taxon>Pleosporales</taxon>
        <taxon>Massarineae</taxon>
        <taxon>Massarinaceae</taxon>
        <taxon>Massarina</taxon>
    </lineage>
</organism>
<protein>
    <submittedName>
        <fullName evidence="2">Calcium-dependent phosphotriesterase</fullName>
    </submittedName>
</protein>
<dbReference type="PANTHER" id="PTHR47064:SF2">
    <property type="entry name" value="SMP-30_GLUCONOLACTONASE_LRE-LIKE REGION DOMAIN-CONTAINING PROTEIN-RELATED"/>
    <property type="match status" value="1"/>
</dbReference>
<proteinExistence type="predicted"/>
<dbReference type="EMBL" id="MU006778">
    <property type="protein sequence ID" value="KAF2644646.1"/>
    <property type="molecule type" value="Genomic_DNA"/>
</dbReference>
<accession>A0A6A6S9U4</accession>
<feature type="domain" description="SMP-30/Gluconolactonase/LRE-like region" evidence="1">
    <location>
        <begin position="185"/>
        <end position="362"/>
    </location>
</feature>
<reference evidence="2" key="1">
    <citation type="journal article" date="2020" name="Stud. Mycol.">
        <title>101 Dothideomycetes genomes: a test case for predicting lifestyles and emergence of pathogens.</title>
        <authorList>
            <person name="Haridas S."/>
            <person name="Albert R."/>
            <person name="Binder M."/>
            <person name="Bloem J."/>
            <person name="Labutti K."/>
            <person name="Salamov A."/>
            <person name="Andreopoulos B."/>
            <person name="Baker S."/>
            <person name="Barry K."/>
            <person name="Bills G."/>
            <person name="Bluhm B."/>
            <person name="Cannon C."/>
            <person name="Castanera R."/>
            <person name="Culley D."/>
            <person name="Daum C."/>
            <person name="Ezra D."/>
            <person name="Gonzalez J."/>
            <person name="Henrissat B."/>
            <person name="Kuo A."/>
            <person name="Liang C."/>
            <person name="Lipzen A."/>
            <person name="Lutzoni F."/>
            <person name="Magnuson J."/>
            <person name="Mondo S."/>
            <person name="Nolan M."/>
            <person name="Ohm R."/>
            <person name="Pangilinan J."/>
            <person name="Park H.-J."/>
            <person name="Ramirez L."/>
            <person name="Alfaro M."/>
            <person name="Sun H."/>
            <person name="Tritt A."/>
            <person name="Yoshinaga Y."/>
            <person name="Zwiers L.-H."/>
            <person name="Turgeon B."/>
            <person name="Goodwin S."/>
            <person name="Spatafora J."/>
            <person name="Crous P."/>
            <person name="Grigoriev I."/>
        </authorList>
    </citation>
    <scope>NUCLEOTIDE SEQUENCE</scope>
    <source>
        <strain evidence="2">CBS 473.64</strain>
    </source>
</reference>
<dbReference type="Pfam" id="PF08450">
    <property type="entry name" value="SGL"/>
    <property type="match status" value="1"/>
</dbReference>
<dbReference type="OrthoDB" id="423498at2759"/>
<name>A0A6A6S9U4_9PLEO</name>
<keyword evidence="3" id="KW-1185">Reference proteome</keyword>
<gene>
    <name evidence="2" type="ORF">P280DRAFT_465941</name>
</gene>
<dbReference type="AlphaFoldDB" id="A0A6A6S9U4"/>
<evidence type="ECO:0000313" key="2">
    <source>
        <dbReference type="EMBL" id="KAF2644646.1"/>
    </source>
</evidence>